<keyword evidence="1" id="KW-0812">Transmembrane</keyword>
<dbReference type="AlphaFoldDB" id="A0AAV8THG4"/>
<keyword evidence="3" id="KW-1185">Reference proteome</keyword>
<reference evidence="2 3" key="1">
    <citation type="submission" date="2021-09" db="EMBL/GenBank/DDBJ databases">
        <title>Genomic insights and catalytic innovation underlie evolution of tropane alkaloids biosynthesis.</title>
        <authorList>
            <person name="Wang Y.-J."/>
            <person name="Tian T."/>
            <person name="Huang J.-P."/>
            <person name="Huang S.-X."/>
        </authorList>
    </citation>
    <scope>NUCLEOTIDE SEQUENCE [LARGE SCALE GENOMIC DNA]</scope>
    <source>
        <strain evidence="2">KIB-2018</strain>
        <tissue evidence="2">Leaf</tissue>
    </source>
</reference>
<gene>
    <name evidence="2" type="ORF">K2173_014835</name>
</gene>
<evidence type="ECO:0000313" key="3">
    <source>
        <dbReference type="Proteomes" id="UP001159364"/>
    </source>
</evidence>
<feature type="transmembrane region" description="Helical" evidence="1">
    <location>
        <begin position="50"/>
        <end position="70"/>
    </location>
</feature>
<keyword evidence="1" id="KW-0472">Membrane</keyword>
<keyword evidence="1" id="KW-1133">Transmembrane helix</keyword>
<dbReference type="EMBL" id="JAIWQS010000005">
    <property type="protein sequence ID" value="KAJ8765713.1"/>
    <property type="molecule type" value="Genomic_DNA"/>
</dbReference>
<evidence type="ECO:0000256" key="1">
    <source>
        <dbReference type="SAM" id="Phobius"/>
    </source>
</evidence>
<protein>
    <submittedName>
        <fullName evidence="2">Uncharacterized protein</fullName>
    </submittedName>
</protein>
<evidence type="ECO:0000313" key="2">
    <source>
        <dbReference type="EMBL" id="KAJ8765713.1"/>
    </source>
</evidence>
<dbReference type="Proteomes" id="UP001159364">
    <property type="component" value="Linkage Group LG05"/>
</dbReference>
<comment type="caution">
    <text evidence="2">The sequence shown here is derived from an EMBL/GenBank/DDBJ whole genome shotgun (WGS) entry which is preliminary data.</text>
</comment>
<proteinExistence type="predicted"/>
<name>A0AAV8THG4_9ROSI</name>
<sequence>MNVDVTHKSRQFLCYQLLQIPLSLSVYLCLSIHHFSCFSSFWSITLSKVSVNGCGLMIHQLLYSLLLVLWC</sequence>
<organism evidence="2 3">
    <name type="scientific">Erythroxylum novogranatense</name>
    <dbReference type="NCBI Taxonomy" id="1862640"/>
    <lineage>
        <taxon>Eukaryota</taxon>
        <taxon>Viridiplantae</taxon>
        <taxon>Streptophyta</taxon>
        <taxon>Embryophyta</taxon>
        <taxon>Tracheophyta</taxon>
        <taxon>Spermatophyta</taxon>
        <taxon>Magnoliopsida</taxon>
        <taxon>eudicotyledons</taxon>
        <taxon>Gunneridae</taxon>
        <taxon>Pentapetalae</taxon>
        <taxon>rosids</taxon>
        <taxon>fabids</taxon>
        <taxon>Malpighiales</taxon>
        <taxon>Erythroxylaceae</taxon>
        <taxon>Erythroxylum</taxon>
    </lineage>
</organism>
<feature type="transmembrane region" description="Helical" evidence="1">
    <location>
        <begin position="20"/>
        <end position="44"/>
    </location>
</feature>
<accession>A0AAV8THG4</accession>